<dbReference type="Pfam" id="PF09148">
    <property type="entry name" value="DUF1934"/>
    <property type="match status" value="1"/>
</dbReference>
<name>A0ABW4ZYD4_9BACL</name>
<sequence length="144" mass="16487">MEVAVRVTVWSQQRQKDGDRHTFEVTADGKLYQKGDAFYINYRESEASGLGSTLTTIRLEGEEMTLIRQGETVMRQVLTKGIEQRGSYKTPFGTFELITRTSRLYWNLKETGGQIEALYNLRLSGEKSRMELRISVVPLATDRT</sequence>
<dbReference type="Gene3D" id="2.40.128.20">
    <property type="match status" value="1"/>
</dbReference>
<evidence type="ECO:0000313" key="1">
    <source>
        <dbReference type="EMBL" id="MFD2170291.1"/>
    </source>
</evidence>
<proteinExistence type="predicted"/>
<keyword evidence="2" id="KW-1185">Reference proteome</keyword>
<gene>
    <name evidence="1" type="ORF">ACFSOY_09800</name>
</gene>
<comment type="caution">
    <text evidence="1">The sequence shown here is derived from an EMBL/GenBank/DDBJ whole genome shotgun (WGS) entry which is preliminary data.</text>
</comment>
<organism evidence="1 2">
    <name type="scientific">Tumebacillus lipolyticus</name>
    <dbReference type="NCBI Taxonomy" id="1280370"/>
    <lineage>
        <taxon>Bacteria</taxon>
        <taxon>Bacillati</taxon>
        <taxon>Bacillota</taxon>
        <taxon>Bacilli</taxon>
        <taxon>Bacillales</taxon>
        <taxon>Alicyclobacillaceae</taxon>
        <taxon>Tumebacillus</taxon>
    </lineage>
</organism>
<dbReference type="Proteomes" id="UP001597343">
    <property type="component" value="Unassembled WGS sequence"/>
</dbReference>
<protein>
    <submittedName>
        <fullName evidence="1">DUF1934 domain-containing protein</fullName>
    </submittedName>
</protein>
<dbReference type="SUPFAM" id="SSF50814">
    <property type="entry name" value="Lipocalins"/>
    <property type="match status" value="1"/>
</dbReference>
<dbReference type="EMBL" id="JBHUIO010000005">
    <property type="protein sequence ID" value="MFD2170291.1"/>
    <property type="molecule type" value="Genomic_DNA"/>
</dbReference>
<dbReference type="InterPro" id="IPR015231">
    <property type="entry name" value="DUF1934"/>
</dbReference>
<dbReference type="RefSeq" id="WP_386046109.1">
    <property type="nucleotide sequence ID" value="NZ_JBHUIO010000005.1"/>
</dbReference>
<accession>A0ABW4ZYD4</accession>
<dbReference type="InterPro" id="IPR012674">
    <property type="entry name" value="Calycin"/>
</dbReference>
<evidence type="ECO:0000313" key="2">
    <source>
        <dbReference type="Proteomes" id="UP001597343"/>
    </source>
</evidence>
<reference evidence="2" key="1">
    <citation type="journal article" date="2019" name="Int. J. Syst. Evol. Microbiol.">
        <title>The Global Catalogue of Microorganisms (GCM) 10K type strain sequencing project: providing services to taxonomists for standard genome sequencing and annotation.</title>
        <authorList>
            <consortium name="The Broad Institute Genomics Platform"/>
            <consortium name="The Broad Institute Genome Sequencing Center for Infectious Disease"/>
            <person name="Wu L."/>
            <person name="Ma J."/>
        </authorList>
    </citation>
    <scope>NUCLEOTIDE SEQUENCE [LARGE SCALE GENOMIC DNA]</scope>
    <source>
        <strain evidence="2">CGMCC 1.13574</strain>
    </source>
</reference>